<name>A0AC59EXL0_9VIRU</name>
<dbReference type="EMBL" id="KC662249">
    <property type="protein sequence ID" value="AGM15569.1"/>
    <property type="molecule type" value="Genomic_DNA"/>
</dbReference>
<sequence>MNNNTIFELDKEFDFGMLNLGNPTLINNNNYSCKISHGKTDKNLYIQLPKCSTKQGIVKTASKTYADLNFCMSNKKAMDFFEKLEKYSAEQIFINRDAWLADTENLSNDDIDYLMQSTTRPFKQGKRFLVKVHINPDKLKIYDENENKIDMDDINDECEFIPLVNINNVKFSTKNFSIDIILTQMMVILPSDDFEKQVLIKVDTKKQPVNIPEPDPEPVIESVVEPVETPKPETHDDTSGLITDFEIEHETTIDDSYDVDNDDDNESETYVRKPLIIEEIIESGTPDMNLEVKPEPLIEASELIPEPVFKLVTPAPDPVEEPQDCKSLINSDLETIDLVNISETSDNSVELKSHEEIYLEIYNAAKQKARDIRKNAITAFLEAKNIKKLYNLEEMDIDSSDDEDDFMNFDQ</sequence>
<dbReference type="Proteomes" id="UP000204225">
    <property type="component" value="Segment"/>
</dbReference>
<proteinExistence type="predicted"/>
<accession>A0AC59EXL0</accession>
<organism evidence="1 2">
    <name type="scientific">Phaeocystis globosa virus PgV-16T</name>
    <dbReference type="NCBI Taxonomy" id="3071227"/>
    <lineage>
        <taxon>Viruses</taxon>
        <taxon>Varidnaviria</taxon>
        <taxon>Bamfordvirae</taxon>
        <taxon>Nucleocytoviricota</taxon>
        <taxon>Megaviricetes</taxon>
        <taxon>Imitervirales</taxon>
        <taxon>Mesomimiviridae</taxon>
        <taxon>Tethysvirus</taxon>
        <taxon>Tethysvirus hollandense</taxon>
    </lineage>
</organism>
<keyword evidence="2" id="KW-1185">Reference proteome</keyword>
<gene>
    <name evidence="1" type="ORF">PGCG_00258</name>
</gene>
<evidence type="ECO:0000313" key="1">
    <source>
        <dbReference type="EMBL" id="AGM15569.1"/>
    </source>
</evidence>
<protein>
    <submittedName>
        <fullName evidence="1">Uncharacterized protein</fullName>
    </submittedName>
</protein>
<evidence type="ECO:0000313" key="2">
    <source>
        <dbReference type="Proteomes" id="UP000204225"/>
    </source>
</evidence>
<reference evidence="1 2" key="1">
    <citation type="journal article" date="2013" name="Proc. Natl. Acad. Sci. U.S.A.">
        <title>Genome of Phaeocystis globosa virus PgV-16T highlights the common ancestry of the largest known DNA viruses infecting eukaryotes.</title>
        <authorList>
            <person name="Santini S."/>
            <person name="Jeudy S."/>
            <person name="Bartoli J."/>
            <person name="Poirot O."/>
            <person name="Lescot M."/>
            <person name="Abergel C."/>
            <person name="Barbe V."/>
            <person name="Wommack K.E."/>
            <person name="Noordeloos A.A."/>
            <person name="Brussaard C.P."/>
            <person name="Claverie J.M."/>
        </authorList>
    </citation>
    <scope>NUCLEOTIDE SEQUENCE [LARGE SCALE GENOMIC DNA]</scope>
    <source>
        <strain evidence="1 2">16T</strain>
    </source>
</reference>